<dbReference type="SUPFAM" id="SSF52317">
    <property type="entry name" value="Class I glutamine amidotransferase-like"/>
    <property type="match status" value="1"/>
</dbReference>
<dbReference type="InterPro" id="IPR027478">
    <property type="entry name" value="LdcA_N"/>
</dbReference>
<gene>
    <name evidence="2" type="primary">ykfA_1</name>
    <name evidence="2" type="ORF">CLOSAC_10310</name>
</gene>
<dbReference type="PANTHER" id="PTHR30237:SF2">
    <property type="entry name" value="MUREIN TETRAPEPTIDE CARBOXYPEPTIDASE"/>
    <property type="match status" value="1"/>
</dbReference>
<dbReference type="InterPro" id="IPR029062">
    <property type="entry name" value="Class_I_gatase-like"/>
</dbReference>
<keyword evidence="2" id="KW-0121">Carboxypeptidase</keyword>
<evidence type="ECO:0000313" key="2">
    <source>
        <dbReference type="EMBL" id="OOM16737.1"/>
    </source>
</evidence>
<reference evidence="2 3" key="1">
    <citation type="submission" date="2016-05" db="EMBL/GenBank/DDBJ databases">
        <title>Microbial solvent formation.</title>
        <authorList>
            <person name="Poehlein A."/>
            <person name="Montoya Solano J.D."/>
            <person name="Flitsch S."/>
            <person name="Krabben P."/>
            <person name="Duerre P."/>
            <person name="Daniel R."/>
        </authorList>
    </citation>
    <scope>NUCLEOTIDE SEQUENCE [LARGE SCALE GENOMIC DNA]</scope>
    <source>
        <strain evidence="2 3">L1-8</strain>
    </source>
</reference>
<sequence>MATKPQILHPGDTVGIVTLGSPLYENVINARIQTLQNFGLKVVLEKYVYSYNGYLGATEQQRASDLMDMFKNPDVKAIIP</sequence>
<dbReference type="GO" id="GO:0004180">
    <property type="term" value="F:carboxypeptidase activity"/>
    <property type="evidence" value="ECO:0007669"/>
    <property type="project" value="UniProtKB-KW"/>
</dbReference>
<dbReference type="Proteomes" id="UP000191154">
    <property type="component" value="Unassembled WGS sequence"/>
</dbReference>
<dbReference type="InterPro" id="IPR003507">
    <property type="entry name" value="S66_fam"/>
</dbReference>
<feature type="domain" description="LD-carboxypeptidase N-terminal" evidence="1">
    <location>
        <begin position="14"/>
        <end position="79"/>
    </location>
</feature>
<accession>A0A1S8NJX5</accession>
<dbReference type="Pfam" id="PF02016">
    <property type="entry name" value="Peptidase_S66"/>
    <property type="match status" value="1"/>
</dbReference>
<evidence type="ECO:0000259" key="1">
    <source>
        <dbReference type="Pfam" id="PF02016"/>
    </source>
</evidence>
<keyword evidence="2" id="KW-0378">Hydrolase</keyword>
<dbReference type="EMBL" id="LZYZ01000001">
    <property type="protein sequence ID" value="OOM16737.1"/>
    <property type="molecule type" value="Genomic_DNA"/>
</dbReference>
<evidence type="ECO:0000313" key="3">
    <source>
        <dbReference type="Proteomes" id="UP000191154"/>
    </source>
</evidence>
<dbReference type="PANTHER" id="PTHR30237">
    <property type="entry name" value="MURAMOYLTETRAPEPTIDE CARBOXYPEPTIDASE"/>
    <property type="match status" value="1"/>
</dbReference>
<name>A0A1S8NJX5_CLOSA</name>
<dbReference type="InterPro" id="IPR040449">
    <property type="entry name" value="Peptidase_S66_N"/>
</dbReference>
<dbReference type="AlphaFoldDB" id="A0A1S8NJX5"/>
<dbReference type="Gene3D" id="3.40.50.10740">
    <property type="entry name" value="Class I glutamine amidotransferase-like"/>
    <property type="match status" value="1"/>
</dbReference>
<dbReference type="EC" id="3.4.16.-" evidence="2"/>
<organism evidence="2 3">
    <name type="scientific">Clostridium saccharobutylicum</name>
    <dbReference type="NCBI Taxonomy" id="169679"/>
    <lineage>
        <taxon>Bacteria</taxon>
        <taxon>Bacillati</taxon>
        <taxon>Bacillota</taxon>
        <taxon>Clostridia</taxon>
        <taxon>Eubacteriales</taxon>
        <taxon>Clostridiaceae</taxon>
        <taxon>Clostridium</taxon>
    </lineage>
</organism>
<comment type="caution">
    <text evidence="2">The sequence shown here is derived from an EMBL/GenBank/DDBJ whole genome shotgun (WGS) entry which is preliminary data.</text>
</comment>
<protein>
    <submittedName>
        <fullName evidence="2">Putative murein peptide carboxypeptidase</fullName>
        <ecNumber evidence="2">3.4.16.-</ecNumber>
    </submittedName>
</protein>
<proteinExistence type="predicted"/>
<keyword evidence="2" id="KW-0645">Protease</keyword>